<organism evidence="1 2">
    <name type="scientific">Methanosarcina barkeri str. Wiesmoor</name>
    <dbReference type="NCBI Taxonomy" id="1434109"/>
    <lineage>
        <taxon>Archaea</taxon>
        <taxon>Methanobacteriati</taxon>
        <taxon>Methanobacteriota</taxon>
        <taxon>Stenosarchaea group</taxon>
        <taxon>Methanomicrobia</taxon>
        <taxon>Methanosarcinales</taxon>
        <taxon>Methanosarcinaceae</taxon>
        <taxon>Methanosarcina</taxon>
    </lineage>
</organism>
<reference evidence="1 2" key="1">
    <citation type="submission" date="2014-07" db="EMBL/GenBank/DDBJ databases">
        <title>Methanogenic archaea and the global carbon cycle.</title>
        <authorList>
            <person name="Henriksen J.R."/>
            <person name="Luke J."/>
            <person name="Reinhart S."/>
            <person name="Benedict M.N."/>
            <person name="Youngblut N.D."/>
            <person name="Metcalf M.E."/>
            <person name="Whitaker R.J."/>
            <person name="Metcalf W.W."/>
        </authorList>
    </citation>
    <scope>NUCLEOTIDE SEQUENCE [LARGE SCALE GENOMIC DNA]</scope>
    <source>
        <strain evidence="1 2">Wiesmoor</strain>
    </source>
</reference>
<evidence type="ECO:0000313" key="2">
    <source>
        <dbReference type="Proteomes" id="UP000033038"/>
    </source>
</evidence>
<evidence type="ECO:0000313" key="1">
    <source>
        <dbReference type="EMBL" id="AKB49341.1"/>
    </source>
</evidence>
<dbReference type="AlphaFoldDB" id="A0A0E3LKD7"/>
<sequence>MKINISCKILIFAVFLGLAVFSGSFLLVNNEDDISECSGKQLIEIVSNESSIKEITDFHENDIIQKVNLQDNPVNSQDYWDDSETFVVDIKKFKESAECGNVNLRLLDRNFNIEFDESLVLNEGDSCHYSGHIKGVPYSRAEFYVYGEFFCGSIEFCNLMYTIAVTSEEWNGKTVHAVFLINWENERKKMEDLLNPLSFLCGSGSTKNLPGAGESNKQLIL</sequence>
<dbReference type="HOGENOM" id="CLU_1406008_0_0_2"/>
<dbReference type="PATRIC" id="fig|1434109.4.peg.86"/>
<accession>A0A0E3LKD7</accession>
<dbReference type="EMBL" id="CP009526">
    <property type="protein sequence ID" value="AKB49341.1"/>
    <property type="molecule type" value="Genomic_DNA"/>
</dbReference>
<dbReference type="GeneID" id="24821480"/>
<protein>
    <submittedName>
        <fullName evidence="1">Uncharacterized protein</fullName>
    </submittedName>
</protein>
<gene>
    <name evidence="1" type="ORF">MSBRW_0088</name>
</gene>
<proteinExistence type="predicted"/>
<name>A0A0E3LKD7_METBA</name>
<dbReference type="Proteomes" id="UP000033038">
    <property type="component" value="Chromosome"/>
</dbReference>
<dbReference type="RefSeq" id="WP_011305933.1">
    <property type="nucleotide sequence ID" value="NZ_CP009526.1"/>
</dbReference>
<dbReference type="KEGG" id="mbw:MSBRW_0088"/>